<feature type="compositionally biased region" description="Polar residues" evidence="1">
    <location>
        <begin position="272"/>
        <end position="283"/>
    </location>
</feature>
<evidence type="ECO:0000313" key="4">
    <source>
        <dbReference type="Proteomes" id="UP000662637"/>
    </source>
</evidence>
<gene>
    <name evidence="3" type="ORF">GHT09_007329</name>
</gene>
<feature type="domain" description="FAM194 C-terminal" evidence="2">
    <location>
        <begin position="67"/>
        <end position="263"/>
    </location>
</feature>
<feature type="region of interest" description="Disordered" evidence="1">
    <location>
        <begin position="258"/>
        <end position="335"/>
    </location>
</feature>
<sequence>MVKCGFDHCTWSVTYNSGWSLGLLLGSVRRPLSTSGACSLGHLAAVAFSELLSPDEVKCHMQVVTSELLERHYKNGRKFLTSFPDGTTQIFYPSGNLAIIQVPNKINGFTCIVQEDVPTNPAILALLDSSGRSSCYHPNGNVWVFINLLGGQYSDQAGNRIRVWNWSRSVKSSPLVSFKPVFLALNHHVGIRILEQDKVSITFLAMGQQARISIGTKVKVALPEEIPVLWYVSGEDLFLLASLIKIRRLFHRLQGGAAFPSSQTPPGRDHSLPSTRQQQSTLGSERPGRWGRGGALGRGLLATLGKSRGDSRHPPCERGCRTSPGGRHSITPGAGALGVTTLRQSGRNPEGPAEPAVAIWQCPQLSARRELDVGEPDGLLVAPGPHCAWTPPIWCSGLQGREECSWGAHRSIPNLALMCDTDYSGSGPECFLEPALIRAYTEHGVAEFRLPELPWPRAKEPKETASRSGSC</sequence>
<dbReference type="InterPro" id="IPR029281">
    <property type="entry name" value="FAM194_C"/>
</dbReference>
<dbReference type="PANTHER" id="PTHR23093:SF11">
    <property type="entry name" value="GLUTAMATE-RICH PROTEIN 6"/>
    <property type="match status" value="1"/>
</dbReference>
<name>A0A834V4F6_MARMO</name>
<dbReference type="Proteomes" id="UP000662637">
    <property type="component" value="Unassembled WGS sequence"/>
</dbReference>
<dbReference type="PANTHER" id="PTHR23093">
    <property type="entry name" value="SIMILAR TO CHROMOSOME 3 OPEN READING FRAME 20"/>
    <property type="match status" value="1"/>
</dbReference>
<protein>
    <recommendedName>
        <fullName evidence="2">FAM194 C-terminal domain-containing protein</fullName>
    </recommendedName>
</protein>
<proteinExistence type="predicted"/>
<dbReference type="EMBL" id="WJEC01000716">
    <property type="protein sequence ID" value="KAF7481410.1"/>
    <property type="molecule type" value="Genomic_DNA"/>
</dbReference>
<reference evidence="3" key="1">
    <citation type="submission" date="2020-08" db="EMBL/GenBank/DDBJ databases">
        <authorList>
            <person name="Shumante A."/>
            <person name="Zimin A.V."/>
            <person name="Puiu D."/>
            <person name="Salzberg S.L."/>
        </authorList>
    </citation>
    <scope>NUCLEOTIDE SEQUENCE</scope>
    <source>
        <strain evidence="3">WC2-LM</strain>
        <tissue evidence="3">Liver</tissue>
    </source>
</reference>
<evidence type="ECO:0000256" key="1">
    <source>
        <dbReference type="SAM" id="MobiDB-lite"/>
    </source>
</evidence>
<feature type="compositionally biased region" description="Basic and acidic residues" evidence="1">
    <location>
        <begin position="307"/>
        <end position="320"/>
    </location>
</feature>
<dbReference type="Pfam" id="PF14977">
    <property type="entry name" value="FAM194"/>
    <property type="match status" value="1"/>
</dbReference>
<comment type="caution">
    <text evidence="3">The sequence shown here is derived from an EMBL/GenBank/DDBJ whole genome shotgun (WGS) entry which is preliminary data.</text>
</comment>
<organism evidence="3 4">
    <name type="scientific">Marmota monax</name>
    <name type="common">Woodchuck</name>
    <dbReference type="NCBI Taxonomy" id="9995"/>
    <lineage>
        <taxon>Eukaryota</taxon>
        <taxon>Metazoa</taxon>
        <taxon>Chordata</taxon>
        <taxon>Craniata</taxon>
        <taxon>Vertebrata</taxon>
        <taxon>Euteleostomi</taxon>
        <taxon>Mammalia</taxon>
        <taxon>Eutheria</taxon>
        <taxon>Euarchontoglires</taxon>
        <taxon>Glires</taxon>
        <taxon>Rodentia</taxon>
        <taxon>Sciuromorpha</taxon>
        <taxon>Sciuridae</taxon>
        <taxon>Xerinae</taxon>
        <taxon>Marmotini</taxon>
        <taxon>Marmota</taxon>
    </lineage>
</organism>
<accession>A0A834V4F6</accession>
<evidence type="ECO:0000259" key="2">
    <source>
        <dbReference type="Pfam" id="PF14977"/>
    </source>
</evidence>
<dbReference type="AlphaFoldDB" id="A0A834V4F6"/>
<evidence type="ECO:0000313" key="3">
    <source>
        <dbReference type="EMBL" id="KAF7481410.1"/>
    </source>
</evidence>